<dbReference type="GO" id="GO:0016705">
    <property type="term" value="F:oxidoreductase activity, acting on paired donors, with incorporation or reduction of molecular oxygen"/>
    <property type="evidence" value="ECO:0007669"/>
    <property type="project" value="InterPro"/>
</dbReference>
<dbReference type="EMBL" id="VDLX02000021">
    <property type="protein sequence ID" value="KAB8189147.1"/>
    <property type="molecule type" value="Genomic_DNA"/>
</dbReference>
<gene>
    <name evidence="3" type="ORF">FH608_040600</name>
</gene>
<name>A0A5C4VIW3_9ACTN</name>
<dbReference type="InterPro" id="IPR050564">
    <property type="entry name" value="F420-G6PD/mer"/>
</dbReference>
<evidence type="ECO:0000256" key="1">
    <source>
        <dbReference type="ARBA" id="ARBA00023002"/>
    </source>
</evidence>
<dbReference type="InterPro" id="IPR036661">
    <property type="entry name" value="Luciferase-like_sf"/>
</dbReference>
<dbReference type="PANTHER" id="PTHR43244">
    <property type="match status" value="1"/>
</dbReference>
<reference evidence="3 4" key="1">
    <citation type="submission" date="2019-10" db="EMBL/GenBank/DDBJ databases">
        <title>Nonomuraea sp. nov., isolated from Phyllanthus amarus.</title>
        <authorList>
            <person name="Klykleung N."/>
            <person name="Tanasupawat S."/>
        </authorList>
    </citation>
    <scope>NUCLEOTIDE SEQUENCE [LARGE SCALE GENOMIC DNA]</scope>
    <source>
        <strain evidence="3 4">PA1-10</strain>
    </source>
</reference>
<dbReference type="Pfam" id="PF00296">
    <property type="entry name" value="Bac_luciferase"/>
    <property type="match status" value="1"/>
</dbReference>
<comment type="caution">
    <text evidence="3">The sequence shown here is derived from an EMBL/GenBank/DDBJ whole genome shotgun (WGS) entry which is preliminary data.</text>
</comment>
<dbReference type="SUPFAM" id="SSF51679">
    <property type="entry name" value="Bacterial luciferase-like"/>
    <property type="match status" value="1"/>
</dbReference>
<dbReference type="InterPro" id="IPR011251">
    <property type="entry name" value="Luciferase-like_dom"/>
</dbReference>
<dbReference type="Proteomes" id="UP000312512">
    <property type="component" value="Unassembled WGS sequence"/>
</dbReference>
<dbReference type="OrthoDB" id="3532562at2"/>
<keyword evidence="4" id="KW-1185">Reference proteome</keyword>
<accession>A0A5P9YX24</accession>
<evidence type="ECO:0000313" key="3">
    <source>
        <dbReference type="EMBL" id="KAB8189147.1"/>
    </source>
</evidence>
<organism evidence="3 4">
    <name type="scientific">Nonomuraea phyllanthi</name>
    <dbReference type="NCBI Taxonomy" id="2219224"/>
    <lineage>
        <taxon>Bacteria</taxon>
        <taxon>Bacillati</taxon>
        <taxon>Actinomycetota</taxon>
        <taxon>Actinomycetes</taxon>
        <taxon>Streptosporangiales</taxon>
        <taxon>Streptosporangiaceae</taxon>
        <taxon>Nonomuraea</taxon>
    </lineage>
</organism>
<dbReference type="PANTHER" id="PTHR43244:SF1">
    <property type="entry name" value="5,10-METHYLENETETRAHYDROMETHANOPTERIN REDUCTASE"/>
    <property type="match status" value="1"/>
</dbReference>
<accession>A0A5C4VIW3</accession>
<dbReference type="NCBIfam" id="TIGR03619">
    <property type="entry name" value="F420_Rv2161c"/>
    <property type="match status" value="1"/>
</dbReference>
<protein>
    <submittedName>
        <fullName evidence="3">LLM class flavin-dependent oxidoreductase</fullName>
    </submittedName>
</protein>
<sequence length="326" mass="35335">MTELPEAIGGHSTRLHVGYLLPTRDHILAGEDTLEPLLDQARRAETLGFDSVWAGESPLTRPRPDPLLVLSAVAAATTRLTLGTAVLLPALRHPILLAHQLATLDRLCEGRLVAGMGAGFPNSATKAQFAALDVTFSRRVSRLEESIEAMRLLWSGCPVSFRGEHFSFDEIVLAPAPARRGGPPIWLAGGGPGLGRVARLADGWLPYPPLVADYARDLAVIREHAVRPVTPALYATLCLDEDPERARQRLRASIERYYNAPLEAVEKVQAMFAGPADEAVRWLQSYVAAGARQLVLRLASDDHAAALAEVADRVLPALRRTAAPER</sequence>
<dbReference type="Gene3D" id="3.20.20.30">
    <property type="entry name" value="Luciferase-like domain"/>
    <property type="match status" value="1"/>
</dbReference>
<evidence type="ECO:0000313" key="4">
    <source>
        <dbReference type="Proteomes" id="UP000312512"/>
    </source>
</evidence>
<dbReference type="RefSeq" id="WP_139635745.1">
    <property type="nucleotide sequence ID" value="NZ_CP045572.1"/>
</dbReference>
<keyword evidence="1" id="KW-0560">Oxidoreductase</keyword>
<dbReference type="AlphaFoldDB" id="A0A5C4VIW3"/>
<proteinExistence type="predicted"/>
<feature type="domain" description="Luciferase-like" evidence="2">
    <location>
        <begin position="17"/>
        <end position="267"/>
    </location>
</feature>
<dbReference type="InterPro" id="IPR019921">
    <property type="entry name" value="Lucif-like_OxRdtase_Rv2161c"/>
</dbReference>
<evidence type="ECO:0000259" key="2">
    <source>
        <dbReference type="Pfam" id="PF00296"/>
    </source>
</evidence>